<proteinExistence type="predicted"/>
<evidence type="ECO:0000256" key="2">
    <source>
        <dbReference type="SAM" id="SignalP"/>
    </source>
</evidence>
<dbReference type="EMBL" id="BDGE01000054">
    <property type="protein sequence ID" value="GBE93275.1"/>
    <property type="molecule type" value="Genomic_DNA"/>
</dbReference>
<keyword evidence="4" id="KW-1185">Reference proteome</keyword>
<name>A0A2H6LJ76_9NOSO</name>
<keyword evidence="2" id="KW-0732">Signal</keyword>
<sequence length="101" mass="12069">MFMNRFAYIVLCATAIFLPTVASAGEIHHREVNQQQRIYHGVKNGSINRAELRQLERREASLEAERRRDIRSDGHLTPQERRQLNRRENRLSRTIYRDKHD</sequence>
<dbReference type="Proteomes" id="UP000236527">
    <property type="component" value="Unassembled WGS sequence"/>
</dbReference>
<organism evidence="3 4">
    <name type="scientific">Nostoc cycadae WK-1</name>
    <dbReference type="NCBI Taxonomy" id="1861711"/>
    <lineage>
        <taxon>Bacteria</taxon>
        <taxon>Bacillati</taxon>
        <taxon>Cyanobacteriota</taxon>
        <taxon>Cyanophyceae</taxon>
        <taxon>Nostocales</taxon>
        <taxon>Nostocaceae</taxon>
        <taxon>Nostoc</taxon>
    </lineage>
</organism>
<feature type="region of interest" description="Disordered" evidence="1">
    <location>
        <begin position="61"/>
        <end position="101"/>
    </location>
</feature>
<protein>
    <submittedName>
        <fullName evidence="3">Uncharacterized protein</fullName>
    </submittedName>
</protein>
<dbReference type="AlphaFoldDB" id="A0A2H6LJ76"/>
<evidence type="ECO:0000313" key="3">
    <source>
        <dbReference type="EMBL" id="GBE93275.1"/>
    </source>
</evidence>
<evidence type="ECO:0000313" key="4">
    <source>
        <dbReference type="Proteomes" id="UP000236527"/>
    </source>
</evidence>
<feature type="signal peptide" evidence="2">
    <location>
        <begin position="1"/>
        <end position="24"/>
    </location>
</feature>
<feature type="chain" id="PRO_5014179002" evidence="2">
    <location>
        <begin position="25"/>
        <end position="101"/>
    </location>
</feature>
<evidence type="ECO:0000256" key="1">
    <source>
        <dbReference type="SAM" id="MobiDB-lite"/>
    </source>
</evidence>
<reference evidence="4" key="1">
    <citation type="journal article" date="2018" name="Genome Announc.">
        <title>Draft Genome Sequence of the Nitrogen-Fixing and Hormogonia-Inducing Cyanobacterium Nostoc cycadae Strain WK-1, Isolated from the Coralloid Roots of Cycas revoluta.</title>
        <authorList>
            <person name="Kanesaki Y."/>
            <person name="Hirose M."/>
            <person name="Hirose Y."/>
            <person name="Fujisawa T."/>
            <person name="Nakamura Y."/>
            <person name="Watanabe S."/>
            <person name="Matsunaga S."/>
            <person name="Uchida H."/>
            <person name="Murakami A."/>
        </authorList>
    </citation>
    <scope>NUCLEOTIDE SEQUENCE [LARGE SCALE GENOMIC DNA]</scope>
    <source>
        <strain evidence="4">WK-1</strain>
    </source>
</reference>
<comment type="caution">
    <text evidence="3">The sequence shown here is derived from an EMBL/GenBank/DDBJ whole genome shotgun (WGS) entry which is preliminary data.</text>
</comment>
<accession>A0A2H6LJ76</accession>
<gene>
    <name evidence="3" type="ORF">NCWK1_3037</name>
</gene>